<dbReference type="InterPro" id="IPR050237">
    <property type="entry name" value="ATP-dep_AMP-bd_enzyme"/>
</dbReference>
<evidence type="ECO:0000259" key="8">
    <source>
        <dbReference type="Pfam" id="PF00501"/>
    </source>
</evidence>
<dbReference type="RefSeq" id="WP_106472131.1">
    <property type="nucleotide sequence ID" value="NZ_CP027665.1"/>
</dbReference>
<dbReference type="InterPro" id="IPR045851">
    <property type="entry name" value="AMP-bd_C_sf"/>
</dbReference>
<comment type="subcellular location">
    <subcellularLocation>
        <location evidence="1">Membrane</location>
        <topology evidence="1">Peripheral membrane protein</topology>
    </subcellularLocation>
</comment>
<evidence type="ECO:0000256" key="1">
    <source>
        <dbReference type="ARBA" id="ARBA00004170"/>
    </source>
</evidence>
<dbReference type="InterPro" id="IPR000873">
    <property type="entry name" value="AMP-dep_synth/lig_dom"/>
</dbReference>
<evidence type="ECO:0000256" key="4">
    <source>
        <dbReference type="ARBA" id="ARBA00023136"/>
    </source>
</evidence>
<feature type="domain" description="AMP-binding enzyme C-terminal" evidence="9">
    <location>
        <begin position="459"/>
        <end position="534"/>
    </location>
</feature>
<evidence type="ECO:0000256" key="7">
    <source>
        <dbReference type="ARBA" id="ARBA00042773"/>
    </source>
</evidence>
<evidence type="ECO:0000256" key="2">
    <source>
        <dbReference type="ARBA" id="ARBA00005005"/>
    </source>
</evidence>
<dbReference type="GO" id="GO:0004467">
    <property type="term" value="F:long-chain fatty acid-CoA ligase activity"/>
    <property type="evidence" value="ECO:0007669"/>
    <property type="project" value="UniProtKB-EC"/>
</dbReference>
<dbReference type="Pfam" id="PF00501">
    <property type="entry name" value="AMP-binding"/>
    <property type="match status" value="1"/>
</dbReference>
<keyword evidence="4" id="KW-0472">Membrane</keyword>
<dbReference type="CDD" id="cd05936">
    <property type="entry name" value="FC-FACS_FadD_like"/>
    <property type="match status" value="1"/>
</dbReference>
<dbReference type="Pfam" id="PF13193">
    <property type="entry name" value="AMP-binding_C"/>
    <property type="match status" value="1"/>
</dbReference>
<dbReference type="InterPro" id="IPR025110">
    <property type="entry name" value="AMP-bd_C"/>
</dbReference>
<proteinExistence type="predicted"/>
<name>A0A2S0MQ32_9RHOB</name>
<dbReference type="Gene3D" id="3.40.50.12780">
    <property type="entry name" value="N-terminal domain of ligase-like"/>
    <property type="match status" value="1"/>
</dbReference>
<sequence>MSKFWLKSYSEGTPHEITQDPNRSVADLITDAVARYGDHTAFVNRGASLSFAQFGKLAEDLAAYLQHEMGVKKGDRIAVMMPNMMAFPVAMAGIVLAGGVQVNVNPMYTPDELRHQLNDAGVKTIVIFTGSTPTLAKVIADTPVEHVITAELSDAGGPALPSPAPATMPTDIHRLSEALSAGADLTRDPVALTGEDMLFLQYTGGTTGLSKGAVLSHGNLVANTLQYRAFAGDAISPGKEVVLTVLPLYHIFALMANLITYIDQGGTNHLVTDPRDVDHLLDLFETARPTMLTGVNTLFAGLVMHPRFATIDHSALRISIGGGAPVLEATSNKWQEITGRPICQGYGLSETSPVLALNPLDTMSFSGAAGLPVPSTDIRLLNDKDEDVALGEEGEICATGPQVMSGYWQNPEANNDAFTADGYFRTGDIGVFTGDGYVKIVDRKKDMVLVSGFNVFPNEVEATIAHIDGVAECACIGVPDDKTGEALRLFVVIEAGKSLSTEDITAYAREHLTAYKVPKQIAFVAALPKSTVGKILRRELRDYD</sequence>
<comment type="pathway">
    <text evidence="2">Lipid metabolism; fatty acid beta-oxidation.</text>
</comment>
<feature type="domain" description="AMP-dependent synthetase/ligase" evidence="8">
    <location>
        <begin position="31"/>
        <end position="408"/>
    </location>
</feature>
<dbReference type="Gene3D" id="3.30.300.30">
    <property type="match status" value="1"/>
</dbReference>
<dbReference type="KEGG" id="thas:C6Y53_08940"/>
<evidence type="ECO:0000313" key="10">
    <source>
        <dbReference type="EMBL" id="AVO37813.1"/>
    </source>
</evidence>
<dbReference type="PROSITE" id="PS00455">
    <property type="entry name" value="AMP_BINDING"/>
    <property type="match status" value="1"/>
</dbReference>
<keyword evidence="11" id="KW-1185">Reference proteome</keyword>
<gene>
    <name evidence="10" type="ORF">C6Y53_08940</name>
</gene>
<evidence type="ECO:0000256" key="6">
    <source>
        <dbReference type="ARBA" id="ARBA00039545"/>
    </source>
</evidence>
<dbReference type="PANTHER" id="PTHR43767">
    <property type="entry name" value="LONG-CHAIN-FATTY-ACID--COA LIGASE"/>
    <property type="match status" value="1"/>
</dbReference>
<evidence type="ECO:0000313" key="11">
    <source>
        <dbReference type="Proteomes" id="UP000237655"/>
    </source>
</evidence>
<accession>A0A2S0MQ32</accession>
<evidence type="ECO:0000256" key="5">
    <source>
        <dbReference type="ARBA" id="ARBA00026121"/>
    </source>
</evidence>
<dbReference type="EC" id="6.2.1.3" evidence="5"/>
<dbReference type="AlphaFoldDB" id="A0A2S0MQ32"/>
<evidence type="ECO:0000259" key="9">
    <source>
        <dbReference type="Pfam" id="PF13193"/>
    </source>
</evidence>
<evidence type="ECO:0000256" key="3">
    <source>
        <dbReference type="ARBA" id="ARBA00022598"/>
    </source>
</evidence>
<reference evidence="11" key="1">
    <citation type="submission" date="2018-03" db="EMBL/GenBank/DDBJ databases">
        <title>Genomic analysis of the strain SH-1 isolated from shrimp intestine.</title>
        <authorList>
            <person name="Kim Y.-S."/>
            <person name="Kim S.-E."/>
            <person name="Kim K.-H."/>
        </authorList>
    </citation>
    <scope>NUCLEOTIDE SEQUENCE [LARGE SCALE GENOMIC DNA]</scope>
    <source>
        <strain evidence="11">SH-1</strain>
    </source>
</reference>
<dbReference type="Proteomes" id="UP000237655">
    <property type="component" value="Chromosome"/>
</dbReference>
<organism evidence="10 11">
    <name type="scientific">Pukyongiella litopenaei</name>
    <dbReference type="NCBI Taxonomy" id="2605946"/>
    <lineage>
        <taxon>Bacteria</taxon>
        <taxon>Pseudomonadati</taxon>
        <taxon>Pseudomonadota</taxon>
        <taxon>Alphaproteobacteria</taxon>
        <taxon>Rhodobacterales</taxon>
        <taxon>Paracoccaceae</taxon>
        <taxon>Pukyongiella</taxon>
    </lineage>
</organism>
<dbReference type="InterPro" id="IPR042099">
    <property type="entry name" value="ANL_N_sf"/>
</dbReference>
<dbReference type="InterPro" id="IPR020845">
    <property type="entry name" value="AMP-binding_CS"/>
</dbReference>
<protein>
    <recommendedName>
        <fullName evidence="6">Long-chain-fatty-acid--CoA ligase</fullName>
        <ecNumber evidence="5">6.2.1.3</ecNumber>
    </recommendedName>
    <alternativeName>
        <fullName evidence="7">Long-chain acyl-CoA synthetase</fullName>
    </alternativeName>
</protein>
<dbReference type="PANTHER" id="PTHR43767:SF8">
    <property type="entry name" value="LONG-CHAIN-FATTY-ACID--COA LIGASE"/>
    <property type="match status" value="1"/>
</dbReference>
<keyword evidence="3" id="KW-0436">Ligase</keyword>
<dbReference type="GO" id="GO:0016020">
    <property type="term" value="C:membrane"/>
    <property type="evidence" value="ECO:0007669"/>
    <property type="project" value="UniProtKB-SubCell"/>
</dbReference>
<dbReference type="SUPFAM" id="SSF56801">
    <property type="entry name" value="Acetyl-CoA synthetase-like"/>
    <property type="match status" value="1"/>
</dbReference>
<dbReference type="EMBL" id="CP027665">
    <property type="protein sequence ID" value="AVO37813.1"/>
    <property type="molecule type" value="Genomic_DNA"/>
</dbReference>